<dbReference type="InterPro" id="IPR036676">
    <property type="entry name" value="PurM-like_C_sf"/>
</dbReference>
<evidence type="ECO:0000256" key="2">
    <source>
        <dbReference type="ARBA" id="ARBA00004686"/>
    </source>
</evidence>
<evidence type="ECO:0000256" key="1">
    <source>
        <dbReference type="ARBA" id="ARBA00004496"/>
    </source>
</evidence>
<evidence type="ECO:0000256" key="14">
    <source>
        <dbReference type="ARBA" id="ARBA00049057"/>
    </source>
</evidence>
<dbReference type="CDD" id="cd02196">
    <property type="entry name" value="PurM"/>
    <property type="match status" value="1"/>
</dbReference>
<keyword evidence="8 15" id="KW-0547">Nucleotide-binding</keyword>
<evidence type="ECO:0000256" key="3">
    <source>
        <dbReference type="ARBA" id="ARBA00010280"/>
    </source>
</evidence>
<name>A0A0N0BLI1_THEAQ</name>
<protein>
    <recommendedName>
        <fullName evidence="5 15">Phosphoribosylformylglycinamidine cyclo-ligase</fullName>
        <ecNumber evidence="4 15">6.3.3.1</ecNumber>
    </recommendedName>
    <alternativeName>
        <fullName evidence="12 15">AIR synthase</fullName>
    </alternativeName>
    <alternativeName>
        <fullName evidence="13 15">AIRS</fullName>
    </alternativeName>
    <alternativeName>
        <fullName evidence="11 15">Phosphoribosyl-aminoimidazole synthetase</fullName>
    </alternativeName>
</protein>
<comment type="subcellular location">
    <subcellularLocation>
        <location evidence="1 15">Cytoplasm</location>
    </subcellularLocation>
</comment>
<proteinExistence type="inferred from homology"/>
<evidence type="ECO:0000256" key="15">
    <source>
        <dbReference type="HAMAP-Rule" id="MF_00741"/>
    </source>
</evidence>
<dbReference type="InterPro" id="IPR036921">
    <property type="entry name" value="PurM-like_N_sf"/>
</dbReference>
<keyword evidence="6 15" id="KW-0963">Cytoplasm</keyword>
<dbReference type="GO" id="GO:0004641">
    <property type="term" value="F:phosphoribosylformylglycinamidine cyclo-ligase activity"/>
    <property type="evidence" value="ECO:0007669"/>
    <property type="project" value="UniProtKB-UniRule"/>
</dbReference>
<evidence type="ECO:0000313" key="18">
    <source>
        <dbReference type="EMBL" id="KOX89580.1"/>
    </source>
</evidence>
<sequence>MRYEEAGVHIAQKAEALKRAKAQVEATYTPEVLRGLGAFGGLFDSMALKGMRHPVLVATTDGVGTKTLLALEVGDVSGLGFDLVNHSVNDLLAQGARPLFFLDYLAASRLEEEVLAGLLASLAQACKALGIPLLGGETAEMPGVYREGAWDLAGTMVGVVEREGILGPERVREGDLLLALPSSGPHTNGYSLIRKVVAGHDLLAFVPELGESLKEALLRPHRAYWPEFLRLQESGVEIHAIAHITGGGIWENLPRALPEGLGAEIQRGTWPVPPIFPYLQRLGQIPEEEMFRVFNMGLGLILVLPEAEARRAQELVEGFLVGRVVPEPGIRLL</sequence>
<dbReference type="EMBL" id="LHCI01000106">
    <property type="protein sequence ID" value="KOX89580.1"/>
    <property type="molecule type" value="Genomic_DNA"/>
</dbReference>
<dbReference type="Proteomes" id="UP000037685">
    <property type="component" value="Unassembled WGS sequence"/>
</dbReference>
<evidence type="ECO:0000256" key="6">
    <source>
        <dbReference type="ARBA" id="ARBA00022490"/>
    </source>
</evidence>
<evidence type="ECO:0000256" key="8">
    <source>
        <dbReference type="ARBA" id="ARBA00022741"/>
    </source>
</evidence>
<dbReference type="EC" id="6.3.3.1" evidence="4 15"/>
<accession>A0A0N0BLI1</accession>
<dbReference type="NCBIfam" id="TIGR00878">
    <property type="entry name" value="purM"/>
    <property type="match status" value="1"/>
</dbReference>
<evidence type="ECO:0000256" key="9">
    <source>
        <dbReference type="ARBA" id="ARBA00022755"/>
    </source>
</evidence>
<gene>
    <name evidence="15 18" type="primary">purM</name>
    <name evidence="18" type="ORF">BVI061214_00752</name>
</gene>
<dbReference type="UniPathway" id="UPA00074">
    <property type="reaction ID" value="UER00129"/>
</dbReference>
<comment type="similarity">
    <text evidence="3 15">Belongs to the AIR synthase family.</text>
</comment>
<dbReference type="GO" id="GO:0006189">
    <property type="term" value="P:'de novo' IMP biosynthetic process"/>
    <property type="evidence" value="ECO:0007669"/>
    <property type="project" value="UniProtKB-UniRule"/>
</dbReference>
<dbReference type="InterPro" id="IPR010918">
    <property type="entry name" value="PurM-like_C_dom"/>
</dbReference>
<feature type="domain" description="PurM-like N-terminal" evidence="16">
    <location>
        <begin position="55"/>
        <end position="160"/>
    </location>
</feature>
<evidence type="ECO:0000256" key="7">
    <source>
        <dbReference type="ARBA" id="ARBA00022598"/>
    </source>
</evidence>
<reference evidence="19" key="1">
    <citation type="submission" date="2015-07" db="EMBL/GenBank/DDBJ databases">
        <authorList>
            <person name="Zylicz-Stachula A."/>
            <person name="Jezewska-Frackowiak J."/>
            <person name="Czajkowska E."/>
            <person name="Skowron P.M."/>
        </authorList>
    </citation>
    <scope>NUCLEOTIDE SEQUENCE [LARGE SCALE GENOMIC DNA]</scope>
    <source>
        <strain evidence="19">ATCC 25104 / DSM 625 / JCM 10724 / NBRC 103206 / NCIMB 11243 / YT-1</strain>
    </source>
</reference>
<keyword evidence="7 15" id="KW-0436">Ligase</keyword>
<dbReference type="PANTHER" id="PTHR10520:SF12">
    <property type="entry name" value="TRIFUNCTIONAL PURINE BIOSYNTHETIC PROTEIN ADENOSINE-3"/>
    <property type="match status" value="1"/>
</dbReference>
<dbReference type="Gene3D" id="3.30.1330.10">
    <property type="entry name" value="PurM-like, N-terminal domain"/>
    <property type="match status" value="1"/>
</dbReference>
<dbReference type="HAMAP" id="MF_00741">
    <property type="entry name" value="AIRS"/>
    <property type="match status" value="1"/>
</dbReference>
<dbReference type="Pfam" id="PF02769">
    <property type="entry name" value="AIRS_C"/>
    <property type="match status" value="1"/>
</dbReference>
<evidence type="ECO:0000256" key="10">
    <source>
        <dbReference type="ARBA" id="ARBA00022840"/>
    </source>
</evidence>
<dbReference type="InterPro" id="IPR016188">
    <property type="entry name" value="PurM-like_N"/>
</dbReference>
<evidence type="ECO:0000259" key="16">
    <source>
        <dbReference type="Pfam" id="PF00586"/>
    </source>
</evidence>
<evidence type="ECO:0000259" key="17">
    <source>
        <dbReference type="Pfam" id="PF02769"/>
    </source>
</evidence>
<dbReference type="AlphaFoldDB" id="A0A0N0BLI1"/>
<dbReference type="GO" id="GO:0046084">
    <property type="term" value="P:adenine biosynthetic process"/>
    <property type="evidence" value="ECO:0007669"/>
    <property type="project" value="TreeGrafter"/>
</dbReference>
<evidence type="ECO:0000256" key="12">
    <source>
        <dbReference type="ARBA" id="ARBA00032931"/>
    </source>
</evidence>
<dbReference type="InterPro" id="IPR004733">
    <property type="entry name" value="PurM_cligase"/>
</dbReference>
<evidence type="ECO:0000256" key="5">
    <source>
        <dbReference type="ARBA" id="ARBA00020367"/>
    </source>
</evidence>
<keyword evidence="9 15" id="KW-0658">Purine biosynthesis</keyword>
<comment type="pathway">
    <text evidence="2 15">Purine metabolism; IMP biosynthesis via de novo pathway; 5-amino-1-(5-phospho-D-ribosyl)imidazole from N(2)-formyl-N(1)-(5-phospho-D-ribosyl)glycinamide: step 2/2.</text>
</comment>
<dbReference type="Pfam" id="PF00586">
    <property type="entry name" value="AIRS"/>
    <property type="match status" value="1"/>
</dbReference>
<dbReference type="RefSeq" id="WP_053767385.1">
    <property type="nucleotide sequence ID" value="NZ_LHCI01000106.1"/>
</dbReference>
<comment type="catalytic activity">
    <reaction evidence="14 15">
        <text>2-formamido-N(1)-(5-O-phospho-beta-D-ribosyl)acetamidine + ATP = 5-amino-1-(5-phospho-beta-D-ribosyl)imidazole + ADP + phosphate + H(+)</text>
        <dbReference type="Rhea" id="RHEA:23032"/>
        <dbReference type="ChEBI" id="CHEBI:15378"/>
        <dbReference type="ChEBI" id="CHEBI:30616"/>
        <dbReference type="ChEBI" id="CHEBI:43474"/>
        <dbReference type="ChEBI" id="CHEBI:137981"/>
        <dbReference type="ChEBI" id="CHEBI:147287"/>
        <dbReference type="ChEBI" id="CHEBI:456216"/>
        <dbReference type="EC" id="6.3.3.1"/>
    </reaction>
</comment>
<feature type="domain" description="PurM-like C-terminal" evidence="17">
    <location>
        <begin position="172"/>
        <end position="331"/>
    </location>
</feature>
<dbReference type="PATRIC" id="fig|271.14.peg.834"/>
<dbReference type="GO" id="GO:0005829">
    <property type="term" value="C:cytosol"/>
    <property type="evidence" value="ECO:0007669"/>
    <property type="project" value="TreeGrafter"/>
</dbReference>
<evidence type="ECO:0000256" key="11">
    <source>
        <dbReference type="ARBA" id="ARBA00031908"/>
    </source>
</evidence>
<dbReference type="Gene3D" id="3.90.650.10">
    <property type="entry name" value="PurM-like C-terminal domain"/>
    <property type="match status" value="1"/>
</dbReference>
<dbReference type="SUPFAM" id="SSF55326">
    <property type="entry name" value="PurM N-terminal domain-like"/>
    <property type="match status" value="1"/>
</dbReference>
<dbReference type="PANTHER" id="PTHR10520">
    <property type="entry name" value="TRIFUNCTIONAL PURINE BIOSYNTHETIC PROTEIN ADENOSINE-3-RELATED"/>
    <property type="match status" value="1"/>
</dbReference>
<dbReference type="FunFam" id="3.90.650.10:FF:000011">
    <property type="entry name" value="Phosphoribosylformylglycinamidine cyclo-ligase"/>
    <property type="match status" value="1"/>
</dbReference>
<comment type="caution">
    <text evidence="18">The sequence shown here is derived from an EMBL/GenBank/DDBJ whole genome shotgun (WGS) entry which is preliminary data.</text>
</comment>
<organism evidence="18 19">
    <name type="scientific">Thermus aquaticus</name>
    <dbReference type="NCBI Taxonomy" id="271"/>
    <lineage>
        <taxon>Bacteria</taxon>
        <taxon>Thermotogati</taxon>
        <taxon>Deinococcota</taxon>
        <taxon>Deinococci</taxon>
        <taxon>Thermales</taxon>
        <taxon>Thermaceae</taxon>
        <taxon>Thermus</taxon>
    </lineage>
</organism>
<evidence type="ECO:0000256" key="4">
    <source>
        <dbReference type="ARBA" id="ARBA00013047"/>
    </source>
</evidence>
<evidence type="ECO:0000313" key="19">
    <source>
        <dbReference type="Proteomes" id="UP000037685"/>
    </source>
</evidence>
<dbReference type="SUPFAM" id="SSF56042">
    <property type="entry name" value="PurM C-terminal domain-like"/>
    <property type="match status" value="1"/>
</dbReference>
<dbReference type="GO" id="GO:0005524">
    <property type="term" value="F:ATP binding"/>
    <property type="evidence" value="ECO:0007669"/>
    <property type="project" value="UniProtKB-KW"/>
</dbReference>
<evidence type="ECO:0000256" key="13">
    <source>
        <dbReference type="ARBA" id="ARBA00033093"/>
    </source>
</evidence>
<dbReference type="GO" id="GO:0004637">
    <property type="term" value="F:phosphoribosylamine-glycine ligase activity"/>
    <property type="evidence" value="ECO:0007669"/>
    <property type="project" value="TreeGrafter"/>
</dbReference>
<keyword evidence="10 15" id="KW-0067">ATP-binding</keyword>